<keyword evidence="6" id="KW-0812">Transmembrane</keyword>
<dbReference type="PANTHER" id="PTHR11214">
    <property type="entry name" value="BETA-1,3-N-ACETYLGLUCOSAMINYLTRANSFERASE"/>
    <property type="match status" value="1"/>
</dbReference>
<evidence type="ECO:0000256" key="12">
    <source>
        <dbReference type="ARBA" id="ARBA00023180"/>
    </source>
</evidence>
<accession>A0A8X7XHV1</accession>
<evidence type="ECO:0000256" key="8">
    <source>
        <dbReference type="ARBA" id="ARBA00022989"/>
    </source>
</evidence>
<comment type="similarity">
    <text evidence="3 13">Belongs to the glycosyltransferase 31 family.</text>
</comment>
<dbReference type="EC" id="2.4.1.-" evidence="13"/>
<dbReference type="GO" id="GO:0000139">
    <property type="term" value="C:Golgi membrane"/>
    <property type="evidence" value="ECO:0007669"/>
    <property type="project" value="UniProtKB-SubCell"/>
</dbReference>
<dbReference type="EMBL" id="JAATIS010000220">
    <property type="protein sequence ID" value="KAG2469068.1"/>
    <property type="molecule type" value="Genomic_DNA"/>
</dbReference>
<dbReference type="OrthoDB" id="2139606at2759"/>
<evidence type="ECO:0000256" key="5">
    <source>
        <dbReference type="ARBA" id="ARBA00022679"/>
    </source>
</evidence>
<dbReference type="PANTHER" id="PTHR11214:SF3">
    <property type="entry name" value="BETA-1,3-GALACTOSYLTRANSFERASE 6"/>
    <property type="match status" value="1"/>
</dbReference>
<evidence type="ECO:0000313" key="14">
    <source>
        <dbReference type="EMBL" id="KAG2469068.1"/>
    </source>
</evidence>
<keyword evidence="10" id="KW-0443">Lipid metabolism</keyword>
<protein>
    <recommendedName>
        <fullName evidence="13">Hexosyltransferase</fullName>
        <ecNumber evidence="13">2.4.1.-</ecNumber>
    </recommendedName>
</protein>
<dbReference type="FunFam" id="3.90.550.50:FF:000001">
    <property type="entry name" value="Hexosyltransferase"/>
    <property type="match status" value="1"/>
</dbReference>
<keyword evidence="4 13" id="KW-0328">Glycosyltransferase</keyword>
<feature type="non-terminal residue" evidence="14">
    <location>
        <position position="1"/>
    </location>
</feature>
<dbReference type="Gene3D" id="3.90.550.50">
    <property type="match status" value="1"/>
</dbReference>
<dbReference type="Pfam" id="PF01762">
    <property type="entry name" value="Galactosyl_T"/>
    <property type="match status" value="1"/>
</dbReference>
<dbReference type="GO" id="GO:0006493">
    <property type="term" value="P:protein O-linked glycosylation"/>
    <property type="evidence" value="ECO:0007669"/>
    <property type="project" value="TreeGrafter"/>
</dbReference>
<evidence type="ECO:0000256" key="1">
    <source>
        <dbReference type="ARBA" id="ARBA00004323"/>
    </source>
</evidence>
<name>A0A8X7XHV1_POLSE</name>
<sequence length="383" mass="44298">MTKARFNISMLKYFVKNVFMGRPHLRHVLIIFLVLFLLLSILWVDVIETWWMGPYWRYKPPELCTQKEDDLKSLRREQTLLKLQSENFFTITNEKLCTASSPFLLTFIISAPKNFALRALIRNTWANRTSIGGRRVLSLFALGISTQNDDQRLIQNESKKFQDLIQGNFQDTYANLTLKTISILRWTAAFCPEAQYIMKVDDDVLVRYDVLIPYLVKSAQSGPANGEQDLYMGYLQRRITPIRDPDSKYFLPKKAYPNESYPDYCSGTAYVLSRSAAHKIYEVTFRTPWFIFEDVYVGMCAQKVGVIPTHCSLFSGGPRIPYSRCCFRALIAAHHISPAELSLYWQDITNGPECSWISTHVAFGICKFKTLLKNVMSWSLNYN</sequence>
<evidence type="ECO:0000256" key="10">
    <source>
        <dbReference type="ARBA" id="ARBA00023098"/>
    </source>
</evidence>
<evidence type="ECO:0000313" key="15">
    <source>
        <dbReference type="Proteomes" id="UP000886611"/>
    </source>
</evidence>
<evidence type="ECO:0000256" key="11">
    <source>
        <dbReference type="ARBA" id="ARBA00023136"/>
    </source>
</evidence>
<comment type="subcellular location">
    <subcellularLocation>
        <location evidence="1 13">Golgi apparatus membrane</location>
        <topology evidence="1 13">Single-pass type II membrane protein</topology>
    </subcellularLocation>
</comment>
<keyword evidence="11" id="KW-0472">Membrane</keyword>
<dbReference type="Proteomes" id="UP000886611">
    <property type="component" value="Unassembled WGS sequence"/>
</dbReference>
<proteinExistence type="inferred from homology"/>
<evidence type="ECO:0000256" key="6">
    <source>
        <dbReference type="ARBA" id="ARBA00022692"/>
    </source>
</evidence>
<keyword evidence="12" id="KW-0325">Glycoprotein</keyword>
<dbReference type="GO" id="GO:0016758">
    <property type="term" value="F:hexosyltransferase activity"/>
    <property type="evidence" value="ECO:0007669"/>
    <property type="project" value="InterPro"/>
</dbReference>
<evidence type="ECO:0000256" key="13">
    <source>
        <dbReference type="RuleBase" id="RU363063"/>
    </source>
</evidence>
<dbReference type="AlphaFoldDB" id="A0A8X7XHV1"/>
<keyword evidence="5" id="KW-0808">Transferase</keyword>
<evidence type="ECO:0000256" key="7">
    <source>
        <dbReference type="ARBA" id="ARBA00022968"/>
    </source>
</evidence>
<evidence type="ECO:0000256" key="2">
    <source>
        <dbReference type="ARBA" id="ARBA00004922"/>
    </source>
</evidence>
<evidence type="ECO:0000256" key="3">
    <source>
        <dbReference type="ARBA" id="ARBA00008661"/>
    </source>
</evidence>
<comment type="caution">
    <text evidence="14">The sequence shown here is derived from an EMBL/GenBank/DDBJ whole genome shotgun (WGS) entry which is preliminary data.</text>
</comment>
<gene>
    <name evidence="14" type="primary">B3galt5</name>
    <name evidence="14" type="ORF">GTO96_0004443</name>
</gene>
<dbReference type="InterPro" id="IPR002659">
    <property type="entry name" value="Glyco_trans_31"/>
</dbReference>
<evidence type="ECO:0000256" key="9">
    <source>
        <dbReference type="ARBA" id="ARBA00023034"/>
    </source>
</evidence>
<comment type="pathway">
    <text evidence="2">Protein modification; protein glycosylation.</text>
</comment>
<organism evidence="14 15">
    <name type="scientific">Polypterus senegalus</name>
    <name type="common">Senegal bichir</name>
    <dbReference type="NCBI Taxonomy" id="55291"/>
    <lineage>
        <taxon>Eukaryota</taxon>
        <taxon>Metazoa</taxon>
        <taxon>Chordata</taxon>
        <taxon>Craniata</taxon>
        <taxon>Vertebrata</taxon>
        <taxon>Euteleostomi</taxon>
        <taxon>Actinopterygii</taxon>
        <taxon>Polypteriformes</taxon>
        <taxon>Polypteridae</taxon>
        <taxon>Polypterus</taxon>
    </lineage>
</organism>
<keyword evidence="8" id="KW-1133">Transmembrane helix</keyword>
<keyword evidence="9 13" id="KW-0333">Golgi apparatus</keyword>
<reference evidence="14 15" key="1">
    <citation type="journal article" date="2021" name="Cell">
        <title>Tracing the genetic footprints of vertebrate landing in non-teleost ray-finned fishes.</title>
        <authorList>
            <person name="Bi X."/>
            <person name="Wang K."/>
            <person name="Yang L."/>
            <person name="Pan H."/>
            <person name="Jiang H."/>
            <person name="Wei Q."/>
            <person name="Fang M."/>
            <person name="Yu H."/>
            <person name="Zhu C."/>
            <person name="Cai Y."/>
            <person name="He Y."/>
            <person name="Gan X."/>
            <person name="Zeng H."/>
            <person name="Yu D."/>
            <person name="Zhu Y."/>
            <person name="Jiang H."/>
            <person name="Qiu Q."/>
            <person name="Yang H."/>
            <person name="Zhang Y.E."/>
            <person name="Wang W."/>
            <person name="Zhu M."/>
            <person name="He S."/>
            <person name="Zhang G."/>
        </authorList>
    </citation>
    <scope>NUCLEOTIDE SEQUENCE [LARGE SCALE GENOMIC DNA]</scope>
    <source>
        <strain evidence="14">Bchr_013</strain>
    </source>
</reference>
<evidence type="ECO:0000256" key="4">
    <source>
        <dbReference type="ARBA" id="ARBA00022676"/>
    </source>
</evidence>
<keyword evidence="15" id="KW-1185">Reference proteome</keyword>
<keyword evidence="7" id="KW-0735">Signal-anchor</keyword>
<feature type="non-terminal residue" evidence="14">
    <location>
        <position position="383"/>
    </location>
</feature>
<dbReference type="GO" id="GO:0006629">
    <property type="term" value="P:lipid metabolic process"/>
    <property type="evidence" value="ECO:0007669"/>
    <property type="project" value="UniProtKB-KW"/>
</dbReference>